<accession>A0A449II74</accession>
<reference evidence="1 2" key="1">
    <citation type="submission" date="2019-02" db="EMBL/GenBank/DDBJ databases">
        <authorList>
            <consortium name="Pathogen Informatics"/>
        </authorList>
    </citation>
    <scope>NUCLEOTIDE SEQUENCE [LARGE SCALE GENOMIC DNA]</scope>
    <source>
        <strain evidence="1 2">3012STDY7103891</strain>
    </source>
</reference>
<name>A0A449II74_PSEFR</name>
<gene>
    <name evidence="1" type="ORF">NCTC10754_01744</name>
</gene>
<dbReference type="EMBL" id="CAACYJ010000027">
    <property type="protein sequence ID" value="VFB19162.1"/>
    <property type="molecule type" value="Genomic_DNA"/>
</dbReference>
<protein>
    <submittedName>
        <fullName evidence="1">Phage integrase family site specific recombinase</fullName>
    </submittedName>
</protein>
<organism evidence="1 2">
    <name type="scientific">Pseudomonas fragi</name>
    <dbReference type="NCBI Taxonomy" id="296"/>
    <lineage>
        <taxon>Bacteria</taxon>
        <taxon>Pseudomonadati</taxon>
        <taxon>Pseudomonadota</taxon>
        <taxon>Gammaproteobacteria</taxon>
        <taxon>Pseudomonadales</taxon>
        <taxon>Pseudomonadaceae</taxon>
        <taxon>Pseudomonas</taxon>
    </lineage>
</organism>
<evidence type="ECO:0000313" key="1">
    <source>
        <dbReference type="EMBL" id="VFB19162.1"/>
    </source>
</evidence>
<dbReference type="Proteomes" id="UP000330809">
    <property type="component" value="Unassembled WGS sequence"/>
</dbReference>
<dbReference type="AlphaFoldDB" id="A0A449II74"/>
<proteinExistence type="predicted"/>
<evidence type="ECO:0000313" key="2">
    <source>
        <dbReference type="Proteomes" id="UP000330809"/>
    </source>
</evidence>
<sequence length="39" mass="4590">MNINATCSRQPWHKGKLVGEKTPLRLRDVWAIRVRFQIA</sequence>